<gene>
    <name evidence="1" type="ORF">CLV74_1288</name>
</gene>
<dbReference type="OrthoDB" id="2081291at2"/>
<dbReference type="AlphaFoldDB" id="A0A2T0WAS8"/>
<dbReference type="Proteomes" id="UP000238392">
    <property type="component" value="Unassembled WGS sequence"/>
</dbReference>
<name>A0A2T0WAS8_9RHOB</name>
<proteinExistence type="predicted"/>
<evidence type="ECO:0008006" key="3">
    <source>
        <dbReference type="Google" id="ProtNLM"/>
    </source>
</evidence>
<comment type="caution">
    <text evidence="1">The sequence shown here is derived from an EMBL/GenBank/DDBJ whole genome shotgun (WGS) entry which is preliminary data.</text>
</comment>
<evidence type="ECO:0000313" key="2">
    <source>
        <dbReference type="Proteomes" id="UP000238392"/>
    </source>
</evidence>
<dbReference type="RefSeq" id="WP_106268628.1">
    <property type="nucleotide sequence ID" value="NZ_PVTQ01000028.1"/>
</dbReference>
<evidence type="ECO:0000313" key="1">
    <source>
        <dbReference type="EMBL" id="PRY83809.1"/>
    </source>
</evidence>
<sequence>MVIQYWPDANAVNSCIKNEAETADDAVLLAAHRPMRIVRRAEGSATTERVTEQDILDAFTTDNVPGGYVLMPITGVSGAGKSHVIRWLDAQLQRSEKHDRYHIIRIPKSASLRTVVELILEPLKDNPKYAKPWQNLTRAVAEVNIATAVVTFRAHLENALKARGEELRTNFTQGSNSIQDRQLIGFAGDLPKLFSDAALEEHFNPVLARVVARALNGRNGEVETTDTLSRFQLDDLRLPDTVDINRAAQRVRDFYLRNISHFDPDRLEPALKLLNDAVDPAISNVFQLEQSTGGVTLQEIILSVREILFSEGKDLVLLVEDFAALAGLQDVLLKVSIQEGEYEGKKVRATMRTALALTDGYLSFRDTILTRARQEWIVDGKFQSDDQVKAAVIELVGGYLNAARWGAEELNRLFRQRGAEKSLTDWLPVWRDEGASEKGSETIAAFGETEGGIPLFPFNRSVIEAFSLRILAQSDKLEFNPRRVINQIIREILLMRPAFEAREFPPEFQGHKPNASLAAWLKQQHLPENKARRMASLLTLWGGNPPDTAGIGDIPIAVFSAFDLPSPKDLGVSAPRSDRTKPEPFAQIASTARPVLRTETPVTPKTESTRIAEVRAKLEEWATGTELRQDISNELRKNLMSLCLDAIDLPELRLRQSSTVFQAITSHQAIGIPQSRGNGNAKYPIADDASDPDGSLREGLLAVFRYAENGRNWNYPEADEDYIRSAALVDHLVSQIKSDLLKSATKQLYLTCNALIVQSRVVGLEPPIRISKPEDLLYALLEMRKLRESQSFDVRWDKLQGAMSGMINGKSARLRLQEALLERCAAYQGTGQKPFLVDIVRLLDANVETSVAPEMVDQLGVDIKPLLRLLIETELNNSLTSALTKLREFKENVAVEFGEDFDKAAFVSDMTHICATVVEAGLQVNLPIGLPEYQRRLSEFSKSPVKNLIDSVERVLNAEKDQLPQALNAMGALDLGLIARIKGFIDDTGSFLKAIEIATSREEANRQLIDPQILAREISRHLSELAGAGIEEVEK</sequence>
<dbReference type="EMBL" id="PVTQ01000028">
    <property type="protein sequence ID" value="PRY83809.1"/>
    <property type="molecule type" value="Genomic_DNA"/>
</dbReference>
<keyword evidence="2" id="KW-1185">Reference proteome</keyword>
<organism evidence="1 2">
    <name type="scientific">Donghicola tyrosinivorans</name>
    <dbReference type="NCBI Taxonomy" id="1652492"/>
    <lineage>
        <taxon>Bacteria</taxon>
        <taxon>Pseudomonadati</taxon>
        <taxon>Pseudomonadota</taxon>
        <taxon>Alphaproteobacteria</taxon>
        <taxon>Rhodobacterales</taxon>
        <taxon>Roseobacteraceae</taxon>
        <taxon>Donghicola</taxon>
    </lineage>
</organism>
<accession>A0A2T0WAS8</accession>
<protein>
    <recommendedName>
        <fullName evidence="3">AAA domain-containing protein</fullName>
    </recommendedName>
</protein>
<reference evidence="1 2" key="1">
    <citation type="submission" date="2018-03" db="EMBL/GenBank/DDBJ databases">
        <title>Genomic Encyclopedia of Archaeal and Bacterial Type Strains, Phase II (KMG-II): from individual species to whole genera.</title>
        <authorList>
            <person name="Goeker M."/>
        </authorList>
    </citation>
    <scope>NUCLEOTIDE SEQUENCE [LARGE SCALE GENOMIC DNA]</scope>
    <source>
        <strain evidence="1 2">DSM 100212</strain>
    </source>
</reference>
<dbReference type="NCBIfam" id="NF041065">
    <property type="entry name" value="DpdH"/>
    <property type="match status" value="1"/>
</dbReference>